<protein>
    <submittedName>
        <fullName evidence="5">SDR family NAD(P)-dependent oxidoreductase</fullName>
    </submittedName>
</protein>
<evidence type="ECO:0000313" key="6">
    <source>
        <dbReference type="Proteomes" id="UP000291259"/>
    </source>
</evidence>
<comment type="similarity">
    <text evidence="1 3">Belongs to the short-chain dehydrogenases/reductases (SDR) family.</text>
</comment>
<dbReference type="PROSITE" id="PS00061">
    <property type="entry name" value="ADH_SHORT"/>
    <property type="match status" value="1"/>
</dbReference>
<dbReference type="InterPro" id="IPR002347">
    <property type="entry name" value="SDR_fam"/>
</dbReference>
<dbReference type="PANTHER" id="PTHR24321:SF8">
    <property type="entry name" value="ESTRADIOL 17-BETA-DEHYDROGENASE 8-RELATED"/>
    <property type="match status" value="1"/>
</dbReference>
<reference evidence="5 6" key="1">
    <citation type="submission" date="2019-01" db="EMBL/GenBank/DDBJ databases">
        <title>Genome sequencing of strain FW100M-8.</title>
        <authorList>
            <person name="Heo J."/>
            <person name="Kim S.-J."/>
            <person name="Kim J.-S."/>
            <person name="Hong S.-B."/>
            <person name="Kwon S.-W."/>
        </authorList>
    </citation>
    <scope>NUCLEOTIDE SEQUENCE [LARGE SCALE GENOMIC DNA]</scope>
    <source>
        <strain evidence="5 6">FW100M-8</strain>
    </source>
</reference>
<dbReference type="AlphaFoldDB" id="A0A4P6FER3"/>
<dbReference type="PRINTS" id="PR00080">
    <property type="entry name" value="SDRFAMILY"/>
</dbReference>
<keyword evidence="6" id="KW-1185">Reference proteome</keyword>
<dbReference type="Proteomes" id="UP000291259">
    <property type="component" value="Chromosome"/>
</dbReference>
<evidence type="ECO:0000256" key="1">
    <source>
        <dbReference type="ARBA" id="ARBA00006484"/>
    </source>
</evidence>
<evidence type="ECO:0000256" key="3">
    <source>
        <dbReference type="RuleBase" id="RU000363"/>
    </source>
</evidence>
<evidence type="ECO:0000256" key="4">
    <source>
        <dbReference type="SAM" id="MobiDB-lite"/>
    </source>
</evidence>
<evidence type="ECO:0000313" key="5">
    <source>
        <dbReference type="EMBL" id="QAY74415.1"/>
    </source>
</evidence>
<feature type="region of interest" description="Disordered" evidence="4">
    <location>
        <begin position="1"/>
        <end position="48"/>
    </location>
</feature>
<dbReference type="FunFam" id="3.40.50.720:FF:000084">
    <property type="entry name" value="Short-chain dehydrogenase reductase"/>
    <property type="match status" value="1"/>
</dbReference>
<dbReference type="InterPro" id="IPR020904">
    <property type="entry name" value="Sc_DH/Rdtase_CS"/>
</dbReference>
<dbReference type="KEGG" id="agf:ET445_14855"/>
<dbReference type="PRINTS" id="PR00081">
    <property type="entry name" value="GDHRDH"/>
</dbReference>
<feature type="compositionally biased region" description="Basic residues" evidence="4">
    <location>
        <begin position="1"/>
        <end position="12"/>
    </location>
</feature>
<name>A0A4P6FER3_9MICO</name>
<dbReference type="GO" id="GO:0016491">
    <property type="term" value="F:oxidoreductase activity"/>
    <property type="evidence" value="ECO:0007669"/>
    <property type="project" value="UniProtKB-KW"/>
</dbReference>
<keyword evidence="2" id="KW-0560">Oxidoreductase</keyword>
<organism evidence="5 6">
    <name type="scientific">Agromyces protaetiae</name>
    <dbReference type="NCBI Taxonomy" id="2509455"/>
    <lineage>
        <taxon>Bacteria</taxon>
        <taxon>Bacillati</taxon>
        <taxon>Actinomycetota</taxon>
        <taxon>Actinomycetes</taxon>
        <taxon>Micrococcales</taxon>
        <taxon>Microbacteriaceae</taxon>
        <taxon>Agromyces</taxon>
    </lineage>
</organism>
<dbReference type="Gene3D" id="3.40.50.720">
    <property type="entry name" value="NAD(P)-binding Rossmann-like Domain"/>
    <property type="match status" value="1"/>
</dbReference>
<dbReference type="PANTHER" id="PTHR24321">
    <property type="entry name" value="DEHYDROGENASES, SHORT CHAIN"/>
    <property type="match status" value="1"/>
</dbReference>
<dbReference type="EMBL" id="CP035491">
    <property type="protein sequence ID" value="QAY74415.1"/>
    <property type="molecule type" value="Genomic_DNA"/>
</dbReference>
<accession>A0A4P6FER3</accession>
<proteinExistence type="inferred from homology"/>
<dbReference type="InterPro" id="IPR036291">
    <property type="entry name" value="NAD(P)-bd_dom_sf"/>
</dbReference>
<sequence>MSSRRSSRRSIRTRGSCSSRSRGSWSRRTSSTPSGAFRSTRCSTTTARRVTPVSTDLAGRVAFVTGAAHGQGRAIALALAADGADVAAFDVAAKISYPAYGQGTPDELVSLIAEIEGLGRRALAFTGDVRDADAVGRAVTATVDELGGLDILVNNAGIVAYAAADEMTEDEWDAMLDINLKGPFLVGRAAIPHLKASKHAVIVNNSSVMGLRGGNRLSHYVASKHGLTGLTKAWAIELAPFGVRVVSIHPTGVDTPMNDGLAALEGSTPAEIAERSAGNLLPGVPWIETRDVAELVRYLASDRARYATGAQFVLDAGLLTA</sequence>
<feature type="compositionally biased region" description="Low complexity" evidence="4">
    <location>
        <begin position="13"/>
        <end position="48"/>
    </location>
</feature>
<dbReference type="SUPFAM" id="SSF51735">
    <property type="entry name" value="NAD(P)-binding Rossmann-fold domains"/>
    <property type="match status" value="1"/>
</dbReference>
<gene>
    <name evidence="5" type="ORF">ET445_14855</name>
</gene>
<dbReference type="Pfam" id="PF00106">
    <property type="entry name" value="adh_short"/>
    <property type="match status" value="1"/>
</dbReference>
<evidence type="ECO:0000256" key="2">
    <source>
        <dbReference type="ARBA" id="ARBA00023002"/>
    </source>
</evidence>
<dbReference type="OrthoDB" id="286404at2"/>
<dbReference type="CDD" id="cd05233">
    <property type="entry name" value="SDR_c"/>
    <property type="match status" value="1"/>
</dbReference>